<dbReference type="InterPro" id="IPR014710">
    <property type="entry name" value="RmlC-like_jellyroll"/>
</dbReference>
<evidence type="ECO:0008006" key="3">
    <source>
        <dbReference type="Google" id="ProtNLM"/>
    </source>
</evidence>
<sequence length="119" mass="13576">MLNNDDFNLLNTLFPAWQQLTTKQQQIISQNASLIQVKKNNFVHTTKEGCSGILIIKKGQLRVYTLSEQGKDITFYRLNDGDISILSASCVIKDITFDYCKPHTCDLNHELGEQNSQRI</sequence>
<proteinExistence type="predicted"/>
<gene>
    <name evidence="1" type="ORF">NCTC10571_00163</name>
</gene>
<dbReference type="AlphaFoldDB" id="A0A378NNR0"/>
<evidence type="ECO:0000313" key="1">
    <source>
        <dbReference type="EMBL" id="STY70064.1"/>
    </source>
</evidence>
<dbReference type="EMBL" id="UGPP01000001">
    <property type="protein sequence ID" value="STY70064.1"/>
    <property type="molecule type" value="Genomic_DNA"/>
</dbReference>
<dbReference type="Proteomes" id="UP000255234">
    <property type="component" value="Unassembled WGS sequence"/>
</dbReference>
<dbReference type="RefSeq" id="WP_115150848.1">
    <property type="nucleotide sequence ID" value="NZ_UGPP01000001.1"/>
</dbReference>
<dbReference type="InterPro" id="IPR018490">
    <property type="entry name" value="cNMP-bd_dom_sf"/>
</dbReference>
<evidence type="ECO:0000313" key="2">
    <source>
        <dbReference type="Proteomes" id="UP000255234"/>
    </source>
</evidence>
<protein>
    <recommendedName>
        <fullName evidence="3">Cyclic nucleotide-binding domain</fullName>
    </recommendedName>
</protein>
<organism evidence="1 2">
    <name type="scientific">Megamonas hypermegale</name>
    <dbReference type="NCBI Taxonomy" id="158847"/>
    <lineage>
        <taxon>Bacteria</taxon>
        <taxon>Bacillati</taxon>
        <taxon>Bacillota</taxon>
        <taxon>Negativicutes</taxon>
        <taxon>Selenomonadales</taxon>
        <taxon>Selenomonadaceae</taxon>
        <taxon>Megamonas</taxon>
    </lineage>
</organism>
<name>A0A378NNR0_9FIRM</name>
<dbReference type="SUPFAM" id="SSF51206">
    <property type="entry name" value="cAMP-binding domain-like"/>
    <property type="match status" value="1"/>
</dbReference>
<reference evidence="1 2" key="1">
    <citation type="submission" date="2018-06" db="EMBL/GenBank/DDBJ databases">
        <authorList>
            <consortium name="Pathogen Informatics"/>
            <person name="Doyle S."/>
        </authorList>
    </citation>
    <scope>NUCLEOTIDE SEQUENCE [LARGE SCALE GENOMIC DNA]</scope>
    <source>
        <strain evidence="1 2">NCTC10571</strain>
    </source>
</reference>
<dbReference type="Gene3D" id="2.60.120.10">
    <property type="entry name" value="Jelly Rolls"/>
    <property type="match status" value="1"/>
</dbReference>
<accession>A0A378NNR0</accession>